<evidence type="ECO:0000256" key="1">
    <source>
        <dbReference type="SAM" id="MobiDB-lite"/>
    </source>
</evidence>
<feature type="compositionally biased region" description="Acidic residues" evidence="1">
    <location>
        <begin position="123"/>
        <end position="133"/>
    </location>
</feature>
<dbReference type="AlphaFoldDB" id="A0A218WIA4"/>
<gene>
    <name evidence="2" type="ORF">CDL15_Pgr017844</name>
</gene>
<dbReference type="Proteomes" id="UP000197138">
    <property type="component" value="Unassembled WGS sequence"/>
</dbReference>
<evidence type="ECO:0000313" key="3">
    <source>
        <dbReference type="Proteomes" id="UP000197138"/>
    </source>
</evidence>
<name>A0A218WIA4_PUNGR</name>
<proteinExistence type="predicted"/>
<comment type="caution">
    <text evidence="2">The sequence shown here is derived from an EMBL/GenBank/DDBJ whole genome shotgun (WGS) entry which is preliminary data.</text>
</comment>
<feature type="region of interest" description="Disordered" evidence="1">
    <location>
        <begin position="107"/>
        <end position="133"/>
    </location>
</feature>
<sequence>MDYLREEEQQLVNAGADTMINNRYCLIPFACGRSELVLIMALQFMMHEMKGHLNDFGYKEPNRMWYLLPESNLDADLVGMNIDPDVMSMAEVGLKYEIVTVYTEADRMEDSSDDGMDARVAGDGDEDDTNDDVWEVEDVKRMRLRRMTLS</sequence>
<protein>
    <submittedName>
        <fullName evidence="2">Uncharacterized protein</fullName>
    </submittedName>
</protein>
<reference evidence="3" key="1">
    <citation type="journal article" date="2017" name="Plant J.">
        <title>The pomegranate (Punica granatum L.) genome and the genomics of punicalagin biosynthesis.</title>
        <authorList>
            <person name="Qin G."/>
            <person name="Xu C."/>
            <person name="Ming R."/>
            <person name="Tang H."/>
            <person name="Guyot R."/>
            <person name="Kramer E.M."/>
            <person name="Hu Y."/>
            <person name="Yi X."/>
            <person name="Qi Y."/>
            <person name="Xu X."/>
            <person name="Gao Z."/>
            <person name="Pan H."/>
            <person name="Jian J."/>
            <person name="Tian Y."/>
            <person name="Yue Z."/>
            <person name="Xu Y."/>
        </authorList>
    </citation>
    <scope>NUCLEOTIDE SEQUENCE [LARGE SCALE GENOMIC DNA]</scope>
    <source>
        <strain evidence="3">cv. Dabenzi</strain>
    </source>
</reference>
<accession>A0A218WIA4</accession>
<dbReference type="EMBL" id="MTKT01004293">
    <property type="protein sequence ID" value="OWM71961.1"/>
    <property type="molecule type" value="Genomic_DNA"/>
</dbReference>
<organism evidence="2 3">
    <name type="scientific">Punica granatum</name>
    <name type="common">Pomegranate</name>
    <dbReference type="NCBI Taxonomy" id="22663"/>
    <lineage>
        <taxon>Eukaryota</taxon>
        <taxon>Viridiplantae</taxon>
        <taxon>Streptophyta</taxon>
        <taxon>Embryophyta</taxon>
        <taxon>Tracheophyta</taxon>
        <taxon>Spermatophyta</taxon>
        <taxon>Magnoliopsida</taxon>
        <taxon>eudicotyledons</taxon>
        <taxon>Gunneridae</taxon>
        <taxon>Pentapetalae</taxon>
        <taxon>rosids</taxon>
        <taxon>malvids</taxon>
        <taxon>Myrtales</taxon>
        <taxon>Lythraceae</taxon>
        <taxon>Punica</taxon>
    </lineage>
</organism>
<feature type="compositionally biased region" description="Basic and acidic residues" evidence="1">
    <location>
        <begin position="107"/>
        <end position="122"/>
    </location>
</feature>
<evidence type="ECO:0000313" key="2">
    <source>
        <dbReference type="EMBL" id="OWM71961.1"/>
    </source>
</evidence>